<proteinExistence type="predicted"/>
<sequence length="81" mass="9146">MPGGQKRGIKRAARLKGHTKIAGDREGEERRQDNEDRRRNDSPTEDNEDRCRNNPTCSPEHDRGNDDRGNCSGEGERSPTV</sequence>
<name>A0AAV7TPW7_PLEWA</name>
<evidence type="ECO:0000313" key="3">
    <source>
        <dbReference type="Proteomes" id="UP001066276"/>
    </source>
</evidence>
<dbReference type="EMBL" id="JANPWB010000006">
    <property type="protein sequence ID" value="KAJ1178244.1"/>
    <property type="molecule type" value="Genomic_DNA"/>
</dbReference>
<gene>
    <name evidence="2" type="ORF">NDU88_003491</name>
</gene>
<comment type="caution">
    <text evidence="2">The sequence shown here is derived from an EMBL/GenBank/DDBJ whole genome shotgun (WGS) entry which is preliminary data.</text>
</comment>
<accession>A0AAV7TPW7</accession>
<evidence type="ECO:0000313" key="2">
    <source>
        <dbReference type="EMBL" id="KAJ1178244.1"/>
    </source>
</evidence>
<protein>
    <submittedName>
        <fullName evidence="2">Uncharacterized protein</fullName>
    </submittedName>
</protein>
<evidence type="ECO:0000256" key="1">
    <source>
        <dbReference type="SAM" id="MobiDB-lite"/>
    </source>
</evidence>
<organism evidence="2 3">
    <name type="scientific">Pleurodeles waltl</name>
    <name type="common">Iberian ribbed newt</name>
    <dbReference type="NCBI Taxonomy" id="8319"/>
    <lineage>
        <taxon>Eukaryota</taxon>
        <taxon>Metazoa</taxon>
        <taxon>Chordata</taxon>
        <taxon>Craniata</taxon>
        <taxon>Vertebrata</taxon>
        <taxon>Euteleostomi</taxon>
        <taxon>Amphibia</taxon>
        <taxon>Batrachia</taxon>
        <taxon>Caudata</taxon>
        <taxon>Salamandroidea</taxon>
        <taxon>Salamandridae</taxon>
        <taxon>Pleurodelinae</taxon>
        <taxon>Pleurodeles</taxon>
    </lineage>
</organism>
<dbReference type="Proteomes" id="UP001066276">
    <property type="component" value="Chromosome 3_2"/>
</dbReference>
<feature type="compositionally biased region" description="Basic and acidic residues" evidence="1">
    <location>
        <begin position="59"/>
        <end position="81"/>
    </location>
</feature>
<feature type="compositionally biased region" description="Basic and acidic residues" evidence="1">
    <location>
        <begin position="21"/>
        <end position="42"/>
    </location>
</feature>
<dbReference type="AlphaFoldDB" id="A0AAV7TPW7"/>
<keyword evidence="3" id="KW-1185">Reference proteome</keyword>
<reference evidence="2" key="1">
    <citation type="journal article" date="2022" name="bioRxiv">
        <title>Sequencing and chromosome-scale assembly of the giantPleurodeles waltlgenome.</title>
        <authorList>
            <person name="Brown T."/>
            <person name="Elewa A."/>
            <person name="Iarovenko S."/>
            <person name="Subramanian E."/>
            <person name="Araus A.J."/>
            <person name="Petzold A."/>
            <person name="Susuki M."/>
            <person name="Suzuki K.-i.T."/>
            <person name="Hayashi T."/>
            <person name="Toyoda A."/>
            <person name="Oliveira C."/>
            <person name="Osipova E."/>
            <person name="Leigh N.D."/>
            <person name="Simon A."/>
            <person name="Yun M.H."/>
        </authorList>
    </citation>
    <scope>NUCLEOTIDE SEQUENCE</scope>
    <source>
        <strain evidence="2">20211129_DDA</strain>
        <tissue evidence="2">Liver</tissue>
    </source>
</reference>
<feature type="compositionally biased region" description="Basic residues" evidence="1">
    <location>
        <begin position="7"/>
        <end position="19"/>
    </location>
</feature>
<feature type="region of interest" description="Disordered" evidence="1">
    <location>
        <begin position="1"/>
        <end position="81"/>
    </location>
</feature>